<dbReference type="Proteomes" id="UP000294752">
    <property type="component" value="Unassembled WGS sequence"/>
</dbReference>
<accession>A0A4V3E187</accession>
<name>A0A4V3E187_9SPHI</name>
<evidence type="ECO:0000313" key="3">
    <source>
        <dbReference type="EMBL" id="TDS12308.1"/>
    </source>
</evidence>
<evidence type="ECO:0000256" key="1">
    <source>
        <dbReference type="SAM" id="Phobius"/>
    </source>
</evidence>
<dbReference type="Pfam" id="PF12706">
    <property type="entry name" value="Lactamase_B_2"/>
    <property type="match status" value="1"/>
</dbReference>
<reference evidence="3 4" key="1">
    <citation type="submission" date="2019-03" db="EMBL/GenBank/DDBJ databases">
        <title>Genomic Encyclopedia of Type Strains, Phase III (KMG-III): the genomes of soil and plant-associated and newly described type strains.</title>
        <authorList>
            <person name="Whitman W."/>
        </authorList>
    </citation>
    <scope>NUCLEOTIDE SEQUENCE [LARGE SCALE GENOMIC DNA]</scope>
    <source>
        <strain evidence="3 4">CGMCC 1.12801</strain>
    </source>
</reference>
<dbReference type="EMBL" id="SNZV01000006">
    <property type="protein sequence ID" value="TDS12308.1"/>
    <property type="molecule type" value="Genomic_DNA"/>
</dbReference>
<evidence type="ECO:0000259" key="2">
    <source>
        <dbReference type="Pfam" id="PF12706"/>
    </source>
</evidence>
<dbReference type="AlphaFoldDB" id="A0A4V3E187"/>
<dbReference type="GO" id="GO:0070290">
    <property type="term" value="F:N-acylphosphatidylethanolamine-specific phospholipase D activity"/>
    <property type="evidence" value="ECO:0007669"/>
    <property type="project" value="InterPro"/>
</dbReference>
<feature type="transmembrane region" description="Helical" evidence="1">
    <location>
        <begin position="32"/>
        <end position="52"/>
    </location>
</feature>
<dbReference type="PIRSF" id="PIRSF038896">
    <property type="entry name" value="NAPE-PLD"/>
    <property type="match status" value="1"/>
</dbReference>
<organism evidence="3 4">
    <name type="scientific">Sphingobacterium paludis</name>
    <dbReference type="NCBI Taxonomy" id="1476465"/>
    <lineage>
        <taxon>Bacteria</taxon>
        <taxon>Pseudomonadati</taxon>
        <taxon>Bacteroidota</taxon>
        <taxon>Sphingobacteriia</taxon>
        <taxon>Sphingobacteriales</taxon>
        <taxon>Sphingobacteriaceae</taxon>
        <taxon>Sphingobacterium</taxon>
    </lineage>
</organism>
<dbReference type="GO" id="GO:0008270">
    <property type="term" value="F:zinc ion binding"/>
    <property type="evidence" value="ECO:0007669"/>
    <property type="project" value="InterPro"/>
</dbReference>
<sequence>MQRSVLVDRNVQQKLCSILSFMNSKTKRIVKYTVYSIGALALLGTCALALFLNGRQFGKMPEGARLERIKKSPNYKDGEFANQSPTTLMTGEKSQLQNIWEFMVNKVADLTPVRAIPTKNTVLTSLPLEDDLIVWLGHSSLFLQLDGKRIVVDPVLVSASPVSFVNKPFPGADRYTPSDIPPIDLLLLTHDHWDHLDYQTMLDLKDRIKSVVCPLGVGAHLEYWGFDPKLIQEVDWNETRQIDASIKLTALPARHFSGRGLTSNQTLWTAYMLQSSFGNLFLSGDTGYDIHFKAIKKQFPTIDFAVMENGQYNEDWNLIHMMPDDLVKAVDELRPTRFMTVHNSKYALARHAWYDPMQKIAQAAAENSLPVQTPQIGEVLLLQDSTQPFSNWWEVAE</sequence>
<dbReference type="PANTHER" id="PTHR15032:SF4">
    <property type="entry name" value="N-ACYL-PHOSPHATIDYLETHANOLAMINE-HYDROLYZING PHOSPHOLIPASE D"/>
    <property type="match status" value="1"/>
</dbReference>
<evidence type="ECO:0000313" key="4">
    <source>
        <dbReference type="Proteomes" id="UP000294752"/>
    </source>
</evidence>
<dbReference type="InterPro" id="IPR036866">
    <property type="entry name" value="RibonucZ/Hydroxyglut_hydro"/>
</dbReference>
<dbReference type="Gene3D" id="3.60.15.10">
    <property type="entry name" value="Ribonuclease Z/Hydroxyacylglutathione hydrolase-like"/>
    <property type="match status" value="1"/>
</dbReference>
<dbReference type="GO" id="GO:0005737">
    <property type="term" value="C:cytoplasm"/>
    <property type="evidence" value="ECO:0007669"/>
    <property type="project" value="TreeGrafter"/>
</dbReference>
<dbReference type="SUPFAM" id="SSF56281">
    <property type="entry name" value="Metallo-hydrolase/oxidoreductase"/>
    <property type="match status" value="1"/>
</dbReference>
<keyword evidence="4" id="KW-1185">Reference proteome</keyword>
<dbReference type="InterPro" id="IPR001279">
    <property type="entry name" value="Metallo-B-lactamas"/>
</dbReference>
<keyword evidence="1" id="KW-0472">Membrane</keyword>
<comment type="caution">
    <text evidence="3">The sequence shown here is derived from an EMBL/GenBank/DDBJ whole genome shotgun (WGS) entry which is preliminary data.</text>
</comment>
<gene>
    <name evidence="3" type="ORF">B0I21_106166</name>
</gene>
<feature type="domain" description="Metallo-beta-lactamase" evidence="2">
    <location>
        <begin position="149"/>
        <end position="342"/>
    </location>
</feature>
<dbReference type="PANTHER" id="PTHR15032">
    <property type="entry name" value="N-ACYL-PHOSPHATIDYLETHANOLAMINE-HYDROLYZING PHOSPHOLIPASE D"/>
    <property type="match status" value="1"/>
</dbReference>
<dbReference type="InterPro" id="IPR024884">
    <property type="entry name" value="NAPE-PLD"/>
</dbReference>
<keyword evidence="1" id="KW-0812">Transmembrane</keyword>
<keyword evidence="1" id="KW-1133">Transmembrane helix</keyword>
<proteinExistence type="predicted"/>
<protein>
    <submittedName>
        <fullName evidence="3">L-ascorbate metabolism protein UlaG (Beta-lactamase superfamily)</fullName>
    </submittedName>
</protein>